<comment type="caution">
    <text evidence="1">The sequence shown here is derived from an EMBL/GenBank/DDBJ whole genome shotgun (WGS) entry which is preliminary data.</text>
</comment>
<dbReference type="AlphaFoldDB" id="A0A549T6E5"/>
<reference evidence="1 2" key="1">
    <citation type="submission" date="2019-07" db="EMBL/GenBank/DDBJ databases">
        <title>Ln-dependent methylotrophs.</title>
        <authorList>
            <person name="Tani A."/>
        </authorList>
    </citation>
    <scope>NUCLEOTIDE SEQUENCE [LARGE SCALE GENOMIC DNA]</scope>
    <source>
        <strain evidence="1 2">SM12</strain>
    </source>
</reference>
<name>A0A549T6E5_9HYPH</name>
<sequence length="65" mass="7459">MQRQTSIELLDEEMTAMLNMLNYFGYALSEGECSTLSGMDQDAVQALFRRLEKLANRNGTDRKPR</sequence>
<protein>
    <submittedName>
        <fullName evidence="1">Uncharacterized protein</fullName>
    </submittedName>
</protein>
<accession>A0A549T6E5</accession>
<evidence type="ECO:0000313" key="1">
    <source>
        <dbReference type="EMBL" id="TRL37448.1"/>
    </source>
</evidence>
<dbReference type="RefSeq" id="WP_143126054.1">
    <property type="nucleotide sequence ID" value="NZ_VJMG01000043.1"/>
</dbReference>
<dbReference type="Proteomes" id="UP000316801">
    <property type="component" value="Unassembled WGS sequence"/>
</dbReference>
<dbReference type="EMBL" id="VJMG01000043">
    <property type="protein sequence ID" value="TRL37448.1"/>
    <property type="molecule type" value="Genomic_DNA"/>
</dbReference>
<proteinExistence type="predicted"/>
<keyword evidence="2" id="KW-1185">Reference proteome</keyword>
<organism evidence="1 2">
    <name type="scientific">Rhizobium straminoryzae</name>
    <dbReference type="NCBI Taxonomy" id="1387186"/>
    <lineage>
        <taxon>Bacteria</taxon>
        <taxon>Pseudomonadati</taxon>
        <taxon>Pseudomonadota</taxon>
        <taxon>Alphaproteobacteria</taxon>
        <taxon>Hyphomicrobiales</taxon>
        <taxon>Rhizobiaceae</taxon>
        <taxon>Rhizobium/Agrobacterium group</taxon>
        <taxon>Rhizobium</taxon>
    </lineage>
</organism>
<gene>
    <name evidence="1" type="ORF">FNA46_15175</name>
</gene>
<evidence type="ECO:0000313" key="2">
    <source>
        <dbReference type="Proteomes" id="UP000316801"/>
    </source>
</evidence>